<dbReference type="PROSITE" id="PS50405">
    <property type="entry name" value="GST_CTER"/>
    <property type="match status" value="1"/>
</dbReference>
<comment type="caution">
    <text evidence="2">The sequence shown here is derived from an EMBL/GenBank/DDBJ whole genome shotgun (WGS) entry which is preliminary data.</text>
</comment>
<dbReference type="InterPro" id="IPR004046">
    <property type="entry name" value="GST_C"/>
</dbReference>
<evidence type="ECO:0000313" key="2">
    <source>
        <dbReference type="EMBL" id="KAB1207975.1"/>
    </source>
</evidence>
<dbReference type="Pfam" id="PF00043">
    <property type="entry name" value="GST_C"/>
    <property type="match status" value="1"/>
</dbReference>
<gene>
    <name evidence="2" type="ORF">CJ030_MR7G002537</name>
</gene>
<dbReference type="GO" id="GO:0004364">
    <property type="term" value="F:glutathione transferase activity"/>
    <property type="evidence" value="ECO:0007669"/>
    <property type="project" value="InterPro"/>
</dbReference>
<dbReference type="AlphaFoldDB" id="A0A6A1V6E5"/>
<dbReference type="InterPro" id="IPR036282">
    <property type="entry name" value="Glutathione-S-Trfase_C_sf"/>
</dbReference>
<dbReference type="EMBL" id="RXIC02000025">
    <property type="protein sequence ID" value="KAB1207975.1"/>
    <property type="molecule type" value="Genomic_DNA"/>
</dbReference>
<dbReference type="Gene3D" id="1.20.1050.10">
    <property type="match status" value="1"/>
</dbReference>
<reference evidence="2 3" key="1">
    <citation type="journal article" date="2019" name="Plant Biotechnol. J.">
        <title>The red bayberry genome and genetic basis of sex determination.</title>
        <authorList>
            <person name="Jia H.M."/>
            <person name="Jia H.J."/>
            <person name="Cai Q.L."/>
            <person name="Wang Y."/>
            <person name="Zhao H.B."/>
            <person name="Yang W.F."/>
            <person name="Wang G.Y."/>
            <person name="Li Y.H."/>
            <person name="Zhan D.L."/>
            <person name="Shen Y.T."/>
            <person name="Niu Q.F."/>
            <person name="Chang L."/>
            <person name="Qiu J."/>
            <person name="Zhao L."/>
            <person name="Xie H.B."/>
            <person name="Fu W.Y."/>
            <person name="Jin J."/>
            <person name="Li X.W."/>
            <person name="Jiao Y."/>
            <person name="Zhou C.C."/>
            <person name="Tu T."/>
            <person name="Chai C.Y."/>
            <person name="Gao J.L."/>
            <person name="Fan L.J."/>
            <person name="van de Weg E."/>
            <person name="Wang J.Y."/>
            <person name="Gao Z.S."/>
        </authorList>
    </citation>
    <scope>NUCLEOTIDE SEQUENCE [LARGE SCALE GENOMIC DNA]</scope>
    <source>
        <tissue evidence="2">Leaves</tissue>
    </source>
</reference>
<dbReference type="FunFam" id="1.20.1050.10:FF:000082">
    <property type="entry name" value="Glutathione transferase32"/>
    <property type="match status" value="1"/>
</dbReference>
<accession>A0A6A1V6E5</accession>
<feature type="domain" description="GST C-terminal" evidence="1">
    <location>
        <begin position="1"/>
        <end position="117"/>
    </location>
</feature>
<dbReference type="Proteomes" id="UP000516437">
    <property type="component" value="Chromosome 7"/>
</dbReference>
<proteinExistence type="predicted"/>
<dbReference type="PANTHER" id="PTHR11260:SF615">
    <property type="entry name" value="GLUTATHIONE S-TRANSFERASE U17"/>
    <property type="match status" value="1"/>
</dbReference>
<dbReference type="GO" id="GO:0006749">
    <property type="term" value="P:glutathione metabolic process"/>
    <property type="evidence" value="ECO:0007669"/>
    <property type="project" value="InterPro"/>
</dbReference>
<dbReference type="GO" id="GO:0005737">
    <property type="term" value="C:cytoplasm"/>
    <property type="evidence" value="ECO:0007669"/>
    <property type="project" value="TreeGrafter"/>
</dbReference>
<dbReference type="SUPFAM" id="SSF47616">
    <property type="entry name" value="GST C-terminal domain-like"/>
    <property type="match status" value="1"/>
</dbReference>
<sequence>MGAQLFPSLRLMRGAEGEEKKAVVEQLTESLVLLDEAFEKCSKGKPFFGGDGIGYIDIALGSILGWLRVTEKISRVKLLDEAKTPRLVKWADRFCADGAVKDVMPETDKLIEFNKMLMAKMKGAPPKQ</sequence>
<keyword evidence="3" id="KW-1185">Reference proteome</keyword>
<dbReference type="OrthoDB" id="4951845at2759"/>
<dbReference type="CDD" id="cd03185">
    <property type="entry name" value="GST_C_Tau"/>
    <property type="match status" value="1"/>
</dbReference>
<evidence type="ECO:0000259" key="1">
    <source>
        <dbReference type="PROSITE" id="PS50405"/>
    </source>
</evidence>
<dbReference type="PANTHER" id="PTHR11260">
    <property type="entry name" value="GLUTATHIONE S-TRANSFERASE, GST, SUPERFAMILY, GST DOMAIN CONTAINING"/>
    <property type="match status" value="1"/>
</dbReference>
<organism evidence="2 3">
    <name type="scientific">Morella rubra</name>
    <name type="common">Chinese bayberry</name>
    <dbReference type="NCBI Taxonomy" id="262757"/>
    <lineage>
        <taxon>Eukaryota</taxon>
        <taxon>Viridiplantae</taxon>
        <taxon>Streptophyta</taxon>
        <taxon>Embryophyta</taxon>
        <taxon>Tracheophyta</taxon>
        <taxon>Spermatophyta</taxon>
        <taxon>Magnoliopsida</taxon>
        <taxon>eudicotyledons</taxon>
        <taxon>Gunneridae</taxon>
        <taxon>Pentapetalae</taxon>
        <taxon>rosids</taxon>
        <taxon>fabids</taxon>
        <taxon>Fagales</taxon>
        <taxon>Myricaceae</taxon>
        <taxon>Morella</taxon>
    </lineage>
</organism>
<dbReference type="InterPro" id="IPR010987">
    <property type="entry name" value="Glutathione-S-Trfase_C-like"/>
</dbReference>
<dbReference type="InterPro" id="IPR045074">
    <property type="entry name" value="GST_C_Tau"/>
</dbReference>
<dbReference type="InterPro" id="IPR045073">
    <property type="entry name" value="Omega/Tau-like"/>
</dbReference>
<name>A0A6A1V6E5_9ROSI</name>
<protein>
    <submittedName>
        <fullName evidence="2">Glutathione S-transferase U18</fullName>
    </submittedName>
</protein>
<evidence type="ECO:0000313" key="3">
    <source>
        <dbReference type="Proteomes" id="UP000516437"/>
    </source>
</evidence>
<keyword evidence="2" id="KW-0808">Transferase</keyword>